<proteinExistence type="predicted"/>
<dbReference type="InterPro" id="IPR007569">
    <property type="entry name" value="DUF559"/>
</dbReference>
<gene>
    <name evidence="2" type="ORF">DN068_11035</name>
</gene>
<organism evidence="2 3">
    <name type="scientific">Taibaiella soli</name>
    <dbReference type="NCBI Taxonomy" id="1649169"/>
    <lineage>
        <taxon>Bacteria</taxon>
        <taxon>Pseudomonadati</taxon>
        <taxon>Bacteroidota</taxon>
        <taxon>Chitinophagia</taxon>
        <taxon>Chitinophagales</taxon>
        <taxon>Chitinophagaceae</taxon>
        <taxon>Taibaiella</taxon>
    </lineage>
</organism>
<protein>
    <recommendedName>
        <fullName evidence="1">DUF559 domain-containing protein</fullName>
    </recommendedName>
</protein>
<dbReference type="Proteomes" id="UP000248745">
    <property type="component" value="Unassembled WGS sequence"/>
</dbReference>
<evidence type="ECO:0000259" key="1">
    <source>
        <dbReference type="Pfam" id="PF04480"/>
    </source>
</evidence>
<dbReference type="EMBL" id="QKTW01000016">
    <property type="protein sequence ID" value="PZF72938.1"/>
    <property type="molecule type" value="Genomic_DNA"/>
</dbReference>
<dbReference type="Pfam" id="PF04480">
    <property type="entry name" value="DUF559"/>
    <property type="match status" value="1"/>
</dbReference>
<dbReference type="AlphaFoldDB" id="A0A2W2AZ45"/>
<dbReference type="SUPFAM" id="SSF52980">
    <property type="entry name" value="Restriction endonuclease-like"/>
    <property type="match status" value="1"/>
</dbReference>
<sequence>MGNMFLKAGPLIFEHARRLRENQTFAESVLWNYLRQKPHGLRFRRQHPLGDCIADFYCHKLKLVIEVDDSIHNREDIKQKDAEKDLFFKSKELKIIRFTDEVVIQRFEQVISELEKIIHENMKKPL</sequence>
<dbReference type="Gene3D" id="3.40.960.10">
    <property type="entry name" value="VSR Endonuclease"/>
    <property type="match status" value="1"/>
</dbReference>
<dbReference type="RefSeq" id="WP_110998970.1">
    <property type="nucleotide sequence ID" value="NZ_QKTW01000016.1"/>
</dbReference>
<keyword evidence="3" id="KW-1185">Reference proteome</keyword>
<reference evidence="2 3" key="1">
    <citation type="submission" date="2018-06" db="EMBL/GenBank/DDBJ databases">
        <title>Mucibacter soli gen. nov., sp. nov., a new member of the family Chitinophagaceae producing mucin.</title>
        <authorList>
            <person name="Kim M.-K."/>
            <person name="Park S."/>
            <person name="Kim T.-S."/>
            <person name="Joung Y."/>
            <person name="Han J.-H."/>
            <person name="Kim S.B."/>
        </authorList>
    </citation>
    <scope>NUCLEOTIDE SEQUENCE [LARGE SCALE GENOMIC DNA]</scope>
    <source>
        <strain evidence="2 3">R1-15</strain>
    </source>
</reference>
<name>A0A2W2AZ45_9BACT</name>
<comment type="caution">
    <text evidence="2">The sequence shown here is derived from an EMBL/GenBank/DDBJ whole genome shotgun (WGS) entry which is preliminary data.</text>
</comment>
<dbReference type="InterPro" id="IPR011335">
    <property type="entry name" value="Restrct_endonuc-II-like"/>
</dbReference>
<accession>A0A2W2AZ45</accession>
<evidence type="ECO:0000313" key="3">
    <source>
        <dbReference type="Proteomes" id="UP000248745"/>
    </source>
</evidence>
<evidence type="ECO:0000313" key="2">
    <source>
        <dbReference type="EMBL" id="PZF72938.1"/>
    </source>
</evidence>
<dbReference type="CDD" id="cd01038">
    <property type="entry name" value="Endonuclease_DUF559"/>
    <property type="match status" value="1"/>
</dbReference>
<feature type="domain" description="DUF559" evidence="1">
    <location>
        <begin position="14"/>
        <end position="117"/>
    </location>
</feature>
<dbReference type="PANTHER" id="PTHR38590">
    <property type="entry name" value="BLL0828 PROTEIN"/>
    <property type="match status" value="1"/>
</dbReference>
<dbReference type="OrthoDB" id="9798754at2"/>
<dbReference type="InterPro" id="IPR047216">
    <property type="entry name" value="Endonuclease_DUF559_bact"/>
</dbReference>
<dbReference type="PANTHER" id="PTHR38590:SF1">
    <property type="entry name" value="BLL0828 PROTEIN"/>
    <property type="match status" value="1"/>
</dbReference>